<evidence type="ECO:0000313" key="7">
    <source>
        <dbReference type="Proteomes" id="UP000230423"/>
    </source>
</evidence>
<dbReference type="Proteomes" id="UP000230423">
    <property type="component" value="Unassembled WGS sequence"/>
</dbReference>
<organism evidence="6 7">
    <name type="scientific">Teladorsagia circumcincta</name>
    <name type="common">Brown stomach worm</name>
    <name type="synonym">Ostertagia circumcincta</name>
    <dbReference type="NCBI Taxonomy" id="45464"/>
    <lineage>
        <taxon>Eukaryota</taxon>
        <taxon>Metazoa</taxon>
        <taxon>Ecdysozoa</taxon>
        <taxon>Nematoda</taxon>
        <taxon>Chromadorea</taxon>
        <taxon>Rhabditida</taxon>
        <taxon>Rhabditina</taxon>
        <taxon>Rhabditomorpha</taxon>
        <taxon>Strongyloidea</taxon>
        <taxon>Trichostrongylidae</taxon>
        <taxon>Teladorsagia</taxon>
    </lineage>
</organism>
<keyword evidence="5" id="KW-0539">Nucleus</keyword>
<gene>
    <name evidence="6" type="ORF">TELCIR_04513</name>
</gene>
<reference evidence="6 7" key="1">
    <citation type="submission" date="2015-09" db="EMBL/GenBank/DDBJ databases">
        <title>Draft genome of the parasitic nematode Teladorsagia circumcincta isolate WARC Sus (inbred).</title>
        <authorList>
            <person name="Mitreva M."/>
        </authorList>
    </citation>
    <scope>NUCLEOTIDE SEQUENCE [LARGE SCALE GENOMIC DNA]</scope>
    <source>
        <strain evidence="6 7">S</strain>
    </source>
</reference>
<evidence type="ECO:0008006" key="8">
    <source>
        <dbReference type="Google" id="ProtNLM"/>
    </source>
</evidence>
<dbReference type="GO" id="GO:0070847">
    <property type="term" value="C:core mediator complex"/>
    <property type="evidence" value="ECO:0007669"/>
    <property type="project" value="TreeGrafter"/>
</dbReference>
<evidence type="ECO:0000256" key="1">
    <source>
        <dbReference type="ARBA" id="ARBA00004123"/>
    </source>
</evidence>
<evidence type="ECO:0000256" key="2">
    <source>
        <dbReference type="ARBA" id="ARBA00005635"/>
    </source>
</evidence>
<dbReference type="PANTHER" id="PTHR13114:SF7">
    <property type="entry name" value="MEDIATOR OF RNA POLYMERASE II TRANSCRIPTION SUBUNIT 17"/>
    <property type="match status" value="1"/>
</dbReference>
<evidence type="ECO:0000313" key="6">
    <source>
        <dbReference type="EMBL" id="PIO73518.1"/>
    </source>
</evidence>
<dbReference type="EMBL" id="KZ345441">
    <property type="protein sequence ID" value="PIO73518.1"/>
    <property type="molecule type" value="Genomic_DNA"/>
</dbReference>
<comment type="similarity">
    <text evidence="2">Belongs to the Mediator complex subunit 17 family.</text>
</comment>
<evidence type="ECO:0000256" key="4">
    <source>
        <dbReference type="ARBA" id="ARBA00023163"/>
    </source>
</evidence>
<dbReference type="GO" id="GO:0006357">
    <property type="term" value="P:regulation of transcription by RNA polymerase II"/>
    <property type="evidence" value="ECO:0007669"/>
    <property type="project" value="InterPro"/>
</dbReference>
<dbReference type="GO" id="GO:0016592">
    <property type="term" value="C:mediator complex"/>
    <property type="evidence" value="ECO:0007669"/>
    <property type="project" value="InterPro"/>
</dbReference>
<keyword evidence="3" id="KW-0805">Transcription regulation</keyword>
<accession>A0A2G9UTE6</accession>
<proteinExistence type="inferred from homology"/>
<dbReference type="InterPro" id="IPR019313">
    <property type="entry name" value="Mediator_Med17"/>
</dbReference>
<dbReference type="OrthoDB" id="10058398at2759"/>
<dbReference type="GO" id="GO:0003712">
    <property type="term" value="F:transcription coregulator activity"/>
    <property type="evidence" value="ECO:0007669"/>
    <property type="project" value="InterPro"/>
</dbReference>
<dbReference type="AlphaFoldDB" id="A0A2G9UTE6"/>
<keyword evidence="7" id="KW-1185">Reference proteome</keyword>
<sequence>MRATDYMKPLTILDPIHAESAPMQTENAAASKATQWALLEAMSVLELAQRLRNVEVEDEVHQQKSQFFMELTKMREHWRVRKTGDHIYGDLGYRIFGSKYNPRELFDITRISLPPGTSIDANTTVLQEGDLPEEGCPYLNRSLREMMVAQECTRWIESRAHKPQFLLEKLIIVASHYSLVEMARKTLEEFMTVTRDPQVHWRWLRCSPISSQFMVVLTNRNFDYVVGKVTYYIRVSADSMCLISKDGHSMECYRDANQLMYALKYMACTFSVTSISTLGKVMWFYQLLHANMNATDEHGRPAPTLYMLNPDATMEVFIRFGIDRDPLIQVRKFQGAIKYDEQVHVPFTTLNYARLKGSTLCKKMDNLFAAFRDIDD</sequence>
<protein>
    <recommendedName>
        <fullName evidence="8">Mediator complex subunit 17</fullName>
    </recommendedName>
</protein>
<evidence type="ECO:0000256" key="5">
    <source>
        <dbReference type="ARBA" id="ARBA00023242"/>
    </source>
</evidence>
<keyword evidence="4" id="KW-0804">Transcription</keyword>
<comment type="subcellular location">
    <subcellularLocation>
        <location evidence="1">Nucleus</location>
    </subcellularLocation>
</comment>
<evidence type="ECO:0000256" key="3">
    <source>
        <dbReference type="ARBA" id="ARBA00023015"/>
    </source>
</evidence>
<dbReference type="PANTHER" id="PTHR13114">
    <property type="entry name" value="MEDIATOR OF RNA POLYMERASE II TRANSCRIPTION SUBUNIT 17"/>
    <property type="match status" value="1"/>
</dbReference>
<name>A0A2G9UTE6_TELCI</name>